<comment type="subcellular location">
    <subcellularLocation>
        <location evidence="1">Endomembrane system</location>
        <topology evidence="1">Multi-pass membrane protein</topology>
    </subcellularLocation>
</comment>
<dbReference type="Proteomes" id="UP000076881">
    <property type="component" value="Unassembled WGS sequence"/>
</dbReference>
<keyword evidence="4 7" id="KW-1133">Transmembrane helix</keyword>
<dbReference type="AlphaFoldDB" id="A0A168HUM2"/>
<feature type="transmembrane region" description="Helical" evidence="7">
    <location>
        <begin position="518"/>
        <end position="537"/>
    </location>
</feature>
<keyword evidence="2" id="KW-0813">Transport</keyword>
<keyword evidence="3 7" id="KW-0812">Transmembrane</keyword>
<dbReference type="SUPFAM" id="SSF103473">
    <property type="entry name" value="MFS general substrate transporter"/>
    <property type="match status" value="1"/>
</dbReference>
<feature type="transmembrane region" description="Helical" evidence="7">
    <location>
        <begin position="251"/>
        <end position="272"/>
    </location>
</feature>
<name>A0A168HUM2_CORDF</name>
<feature type="transmembrane region" description="Helical" evidence="7">
    <location>
        <begin position="207"/>
        <end position="231"/>
    </location>
</feature>
<feature type="transmembrane region" description="Helical" evidence="7">
    <location>
        <begin position="146"/>
        <end position="166"/>
    </location>
</feature>
<dbReference type="GO" id="GO:0012505">
    <property type="term" value="C:endomembrane system"/>
    <property type="evidence" value="ECO:0007669"/>
    <property type="project" value="UniProtKB-SubCell"/>
</dbReference>
<evidence type="ECO:0000256" key="1">
    <source>
        <dbReference type="ARBA" id="ARBA00004127"/>
    </source>
</evidence>
<dbReference type="EMBL" id="AZHF01000003">
    <property type="protein sequence ID" value="OAA78290.1"/>
    <property type="molecule type" value="Genomic_DNA"/>
</dbReference>
<dbReference type="InterPro" id="IPR020846">
    <property type="entry name" value="MFS_dom"/>
</dbReference>
<feature type="transmembrane region" description="Helical" evidence="7">
    <location>
        <begin position="405"/>
        <end position="433"/>
    </location>
</feature>
<keyword evidence="10" id="KW-1185">Reference proteome</keyword>
<dbReference type="InterPro" id="IPR011701">
    <property type="entry name" value="MFS"/>
</dbReference>
<dbReference type="InterPro" id="IPR036259">
    <property type="entry name" value="MFS_trans_sf"/>
</dbReference>
<accession>A0A168HUM2</accession>
<evidence type="ECO:0000256" key="3">
    <source>
        <dbReference type="ARBA" id="ARBA00022692"/>
    </source>
</evidence>
<comment type="caution">
    <text evidence="9">The sequence shown here is derived from an EMBL/GenBank/DDBJ whole genome shotgun (WGS) entry which is preliminary data.</text>
</comment>
<evidence type="ECO:0000313" key="10">
    <source>
        <dbReference type="Proteomes" id="UP000076881"/>
    </source>
</evidence>
<feature type="transmembrane region" description="Helical" evidence="7">
    <location>
        <begin position="120"/>
        <end position="140"/>
    </location>
</feature>
<gene>
    <name evidence="9" type="ORF">LEL_05113</name>
</gene>
<reference evidence="9 10" key="1">
    <citation type="journal article" date="2016" name="Genome Biol. Evol.">
        <title>Divergent and convergent evolution of fungal pathogenicity.</title>
        <authorList>
            <person name="Shang Y."/>
            <person name="Xiao G."/>
            <person name="Zheng P."/>
            <person name="Cen K."/>
            <person name="Zhan S."/>
            <person name="Wang C."/>
        </authorList>
    </citation>
    <scope>NUCLEOTIDE SEQUENCE [LARGE SCALE GENOMIC DNA]</scope>
    <source>
        <strain evidence="9 10">RCEF 1005</strain>
    </source>
</reference>
<evidence type="ECO:0000256" key="6">
    <source>
        <dbReference type="SAM" id="MobiDB-lite"/>
    </source>
</evidence>
<organism evidence="9 10">
    <name type="scientific">Akanthomyces lecanii RCEF 1005</name>
    <dbReference type="NCBI Taxonomy" id="1081108"/>
    <lineage>
        <taxon>Eukaryota</taxon>
        <taxon>Fungi</taxon>
        <taxon>Dikarya</taxon>
        <taxon>Ascomycota</taxon>
        <taxon>Pezizomycotina</taxon>
        <taxon>Sordariomycetes</taxon>
        <taxon>Hypocreomycetidae</taxon>
        <taxon>Hypocreales</taxon>
        <taxon>Cordycipitaceae</taxon>
        <taxon>Akanthomyces</taxon>
        <taxon>Cordyceps confragosa</taxon>
    </lineage>
</organism>
<dbReference type="GO" id="GO:0015174">
    <property type="term" value="F:basic amino acid transmembrane transporter activity"/>
    <property type="evidence" value="ECO:0007669"/>
    <property type="project" value="TreeGrafter"/>
</dbReference>
<sequence>MPNGDASETTPLLRASSTEHLREHGGSKPPSANPSQQDDETTVIAEELPFSKLMLVLSTSFFGVFLAALDSSSIATLSAPIASEFRSLSLLSWLATAYLIANAACQPITGRLTDIFGRRAGIVASSLLFALGSLLCGLAPNAGTIVLGRAVVGVGGGGLICIPMFLTSDLTPLRRRGVLQGIGNLWYSAGAMLGGVFGGLLHDRTRMGWRLAFLMQVPPALLLIPAVWVLVKVPPKQSDKSYLARVDYPGAFFTCSFLVLLLLGLNTGGTLVPWSHPLPLTTLPLSVVCFVGFIWWESKATQPIIPVRLFRNRTILSNCFGSLFISMVLLIATYYAPLYLQVRGDSAAAAGVKLLWLPLGGSIASLATGYAMAWTGKYVRLGIFGSLILIAGTILFALQSEVTSSYLTCVALVLVGGGFSVVSTTVAVASIAAADHSQQAVITSAIFLARSVGAMLGITSVSAAYQNILKSRLLDRFGDEQQALEEIGRILDSLEEINHLPEGWKDGVMVSFMEAFDAVWYTTIGAAVLALACICLVQQHELHSRLDRR</sequence>
<dbReference type="PROSITE" id="PS50850">
    <property type="entry name" value="MFS"/>
    <property type="match status" value="1"/>
</dbReference>
<feature type="region of interest" description="Disordered" evidence="6">
    <location>
        <begin position="1"/>
        <end position="40"/>
    </location>
</feature>
<dbReference type="PANTHER" id="PTHR23501">
    <property type="entry name" value="MAJOR FACILITATOR SUPERFAMILY"/>
    <property type="match status" value="1"/>
</dbReference>
<proteinExistence type="predicted"/>
<evidence type="ECO:0000256" key="4">
    <source>
        <dbReference type="ARBA" id="ARBA00022989"/>
    </source>
</evidence>
<keyword evidence="5 7" id="KW-0472">Membrane</keyword>
<feature type="compositionally biased region" description="Basic and acidic residues" evidence="6">
    <location>
        <begin position="17"/>
        <end position="26"/>
    </location>
</feature>
<feature type="transmembrane region" description="Helical" evidence="7">
    <location>
        <begin position="316"/>
        <end position="335"/>
    </location>
</feature>
<feature type="transmembrane region" description="Helical" evidence="7">
    <location>
        <begin position="355"/>
        <end position="374"/>
    </location>
</feature>
<feature type="transmembrane region" description="Helical" evidence="7">
    <location>
        <begin position="178"/>
        <end position="201"/>
    </location>
</feature>
<evidence type="ECO:0000259" key="8">
    <source>
        <dbReference type="PROSITE" id="PS50850"/>
    </source>
</evidence>
<feature type="domain" description="Major facilitator superfamily (MFS) profile" evidence="8">
    <location>
        <begin position="56"/>
        <end position="541"/>
    </location>
</feature>
<feature type="transmembrane region" description="Helical" evidence="7">
    <location>
        <begin position="381"/>
        <end position="399"/>
    </location>
</feature>
<evidence type="ECO:0000256" key="2">
    <source>
        <dbReference type="ARBA" id="ARBA00022448"/>
    </source>
</evidence>
<dbReference type="OrthoDB" id="3437016at2759"/>
<dbReference type="Pfam" id="PF07690">
    <property type="entry name" value="MFS_1"/>
    <property type="match status" value="1"/>
</dbReference>
<evidence type="ECO:0000256" key="5">
    <source>
        <dbReference type="ARBA" id="ARBA00023136"/>
    </source>
</evidence>
<dbReference type="Gene3D" id="1.20.1250.20">
    <property type="entry name" value="MFS general substrate transporter like domains"/>
    <property type="match status" value="1"/>
</dbReference>
<dbReference type="PANTHER" id="PTHR23501:SF191">
    <property type="entry name" value="VACUOLAR BASIC AMINO ACID TRANSPORTER 4"/>
    <property type="match status" value="1"/>
</dbReference>
<feature type="compositionally biased region" description="Polar residues" evidence="6">
    <location>
        <begin position="1"/>
        <end position="16"/>
    </location>
</feature>
<protein>
    <submittedName>
        <fullName evidence="9">Major facilitator superfamily domain, general substrate transporter</fullName>
    </submittedName>
</protein>
<evidence type="ECO:0000256" key="7">
    <source>
        <dbReference type="SAM" id="Phobius"/>
    </source>
</evidence>
<dbReference type="GO" id="GO:0000329">
    <property type="term" value="C:fungal-type vacuole membrane"/>
    <property type="evidence" value="ECO:0007669"/>
    <property type="project" value="TreeGrafter"/>
</dbReference>
<feature type="transmembrane region" description="Helical" evidence="7">
    <location>
        <begin position="445"/>
        <end position="465"/>
    </location>
</feature>
<feature type="transmembrane region" description="Helical" evidence="7">
    <location>
        <begin position="90"/>
        <end position="108"/>
    </location>
</feature>
<feature type="transmembrane region" description="Helical" evidence="7">
    <location>
        <begin position="53"/>
        <end position="78"/>
    </location>
</feature>
<evidence type="ECO:0000313" key="9">
    <source>
        <dbReference type="EMBL" id="OAA78290.1"/>
    </source>
</evidence>